<proteinExistence type="predicted"/>
<dbReference type="OrthoDB" id="6501018at2759"/>
<dbReference type="Proteomes" id="UP000005408">
    <property type="component" value="Unassembled WGS sequence"/>
</dbReference>
<accession>A0A8W8NFA8</accession>
<evidence type="ECO:0000313" key="2">
    <source>
        <dbReference type="EnsemblMetazoa" id="G5047.6:cds"/>
    </source>
</evidence>
<evidence type="ECO:0000259" key="1">
    <source>
        <dbReference type="PROSITE" id="PS51286"/>
    </source>
</evidence>
<name>A0A8W8NFA8_MAGGI</name>
<organism evidence="2 3">
    <name type="scientific">Magallana gigas</name>
    <name type="common">Pacific oyster</name>
    <name type="synonym">Crassostrea gigas</name>
    <dbReference type="NCBI Taxonomy" id="29159"/>
    <lineage>
        <taxon>Eukaryota</taxon>
        <taxon>Metazoa</taxon>
        <taxon>Spiralia</taxon>
        <taxon>Lophotrochozoa</taxon>
        <taxon>Mollusca</taxon>
        <taxon>Bivalvia</taxon>
        <taxon>Autobranchia</taxon>
        <taxon>Pteriomorphia</taxon>
        <taxon>Ostreida</taxon>
        <taxon>Ostreoidea</taxon>
        <taxon>Ostreidae</taxon>
        <taxon>Magallana</taxon>
    </lineage>
</organism>
<dbReference type="Pfam" id="PF08373">
    <property type="entry name" value="RAP"/>
    <property type="match status" value="1"/>
</dbReference>
<keyword evidence="3" id="KW-1185">Reference proteome</keyword>
<feature type="domain" description="RAP" evidence="1">
    <location>
        <begin position="560"/>
        <end position="618"/>
    </location>
</feature>
<dbReference type="PROSITE" id="PS51286">
    <property type="entry name" value="RAP"/>
    <property type="match status" value="1"/>
</dbReference>
<dbReference type="OMA" id="LCILQQA"/>
<reference evidence="2" key="1">
    <citation type="submission" date="2022-08" db="UniProtKB">
        <authorList>
            <consortium name="EnsemblMetazoa"/>
        </authorList>
    </citation>
    <scope>IDENTIFICATION</scope>
    <source>
        <strain evidence="2">05x7-T-G4-1.051#20</strain>
    </source>
</reference>
<protein>
    <recommendedName>
        <fullName evidence="1">RAP domain-containing protein</fullName>
    </recommendedName>
</protein>
<dbReference type="InterPro" id="IPR013584">
    <property type="entry name" value="RAP"/>
</dbReference>
<dbReference type="AlphaFoldDB" id="A0A8W8NFA8"/>
<sequence length="625" mass="71835">MFSFRHLFTLRQMAMQMGLRRSVQRLSSHTKWEQHSIHKCSNVRLLSTSEYEKLNEFKNTPEKPVSNTFLCITHILENTNKGGKEEAEKVFNDLVEGYQANDEKRNLKAVFDTLESVIVKGDVHWFKHLQILQTCKEFRGLLEKVFFSLSNYNEHDLLNLLTCQLTFRIYDKTREAKLWENVLPKSNKLNISGLIRLHHMSKNSKDNSLQNQIAKQIARRWMEIEKVNELISVMKIMILESKKSSEASVFDHLEEKALQKAETLNLEEITQVLFALRASGRRNLPLIKSLAYCMKKKMSDDFPLKSTASVFTSISKLNFHDAALLGLLSDHAVMKVNGVQEKKEAVNFLSIILMSCAHLRWFPPNLEKTIQSHFEEFPDHLNPVHLCLAICNVSKLHSFSESEKEVVRNMVAKLEEKGIEKSHPVVWLNLALALGWNDCSVDWVLSSVLKQDFVDNIQKNFPTMVSVLRQLDYEASFAFPNFQGPRLDLGGQKPERTNTKQDSLVTDVIDITHVLDKQMDESVQTRIMTSQGHEIDALVLVGNDKRVVPFSSSGSNFHKVAIKVLKFQDMIQPGVVPTSESRMWVRHMQSLGYKLVVIPYNEWKSLPGNNSKMMYLEKKITESIS</sequence>
<dbReference type="EnsemblMetazoa" id="G5047.6">
    <property type="protein sequence ID" value="G5047.6:cds"/>
    <property type="gene ID" value="G5047"/>
</dbReference>
<dbReference type="SMART" id="SM00952">
    <property type="entry name" value="RAP"/>
    <property type="match status" value="1"/>
</dbReference>
<evidence type="ECO:0000313" key="3">
    <source>
        <dbReference type="Proteomes" id="UP000005408"/>
    </source>
</evidence>